<dbReference type="WBParaSite" id="mrna-Wban_04354">
    <property type="protein sequence ID" value="mrna-Wban_04354"/>
    <property type="gene ID" value="Wban_04354"/>
</dbReference>
<feature type="domain" description="C-type lectin" evidence="5">
    <location>
        <begin position="441"/>
        <end position="561"/>
    </location>
</feature>
<sequence length="1015" mass="116839">MLFLLLLSKFDIIGRVNGKKENIEETKIQIERNKLSCHNGWVPYASTGSVKYTHCLKILTVFRMTWQQAEESCRQVGKDAHLVSIETMEQISWLTEAIDREMQVKGKSLYTLFPKNSPWFDSGWWIGLGQLCPKSQKDQMPSFRWTDGKLFANDKLIIGDVKLTVPKSNKWDSHYCVFYDFQKFATGLATRRTFNITTCSDRRRFICQMPAFSQDQLSSGGRAVVTEEEIEITESANSELSADFPCGVDPLFCPLKTSQGTVCYRLQTEPFYWEQAVKECDAKHQSDLTSIHSKEEANFIYQMVQLQPSMNGETKYWIGLHRRNAQSQYEWSDGSSFDYLLERLTNNDPDEERGICVAIQFNVSTKLLQKQPLYDLFGIPIQVTKNAPAYFWTHQRCDNRYLAICRKPGFDYHTRFELSSKEERRLKKQSNWKCSNGYKLFRGMCYKLYGTNDNGVTFAKAIQRCKNEKASLVSLTDIYENGFVASMLQNLNSNAWIGMDMTDGRVRWLDGEPLKLIRFGPDNRVIRIGGDRHIFQNVGQSGFSNEACVALDATNMVGYWDIIFNKTNYVFPSGSTKADNKSNQCDTMELPYICETYADESANVIQKKKTCYEIDDVTYCFLLNDPNKHINGHFNFVDASEICATLPTKYTNYGRKYGQLAQADNIFEWLFLTAMALENDYDEFFMGIRFRKSVGFERTDNLRLRLAPWDIGEPNLKNGNCVVLKIGRNGPAWYIDDCMKRKPIVCRLTNEEPMSMVPQTVRCPDGKEDWILGETHCYHLVSNISMFSSGFKADHDCFKYFNATLASFETQKDFELFKSHILHNELSVSNALIGLIRQQHGSYAWKDLSPVTFLNWAEDEPADTKGRITQQCVKMQLNGNYTWHSLSCWQSTHFLCSTPVVNVNYNLSARENDKNEAFSSQHLSFDKERNSRKKFPNDYDSYSSKTNTNDQSLLPVPSSQSISAINTFGEICLVLIIALSIVGGIQLWKRKRRLRLSSQRIVQFDQLQNEEENAM</sequence>
<reference evidence="6" key="2">
    <citation type="journal article" date="2016" name="Mol. Ecol.">
        <title>Population genomics of the filarial nematode parasite Wuchereria bancrofti from mosquitoes.</title>
        <authorList>
            <person name="Small S.T."/>
            <person name="Reimer L.J."/>
            <person name="Tisch D.J."/>
            <person name="King C.L."/>
            <person name="Christensen B.M."/>
            <person name="Siba P.M."/>
            <person name="Kazura J.W."/>
            <person name="Serre D."/>
            <person name="Zimmerman P.A."/>
        </authorList>
    </citation>
    <scope>NUCLEOTIDE SEQUENCE</scope>
    <source>
        <strain evidence="6">pt0022</strain>
    </source>
</reference>
<evidence type="ECO:0000313" key="6">
    <source>
        <dbReference type="Proteomes" id="UP000093561"/>
    </source>
</evidence>
<dbReference type="AlphaFoldDB" id="A0AAF5PRC4"/>
<dbReference type="InterPro" id="IPR018378">
    <property type="entry name" value="C-type_lectin_CS"/>
</dbReference>
<evidence type="ECO:0000256" key="4">
    <source>
        <dbReference type="SAM" id="SignalP"/>
    </source>
</evidence>
<dbReference type="SMART" id="SM00034">
    <property type="entry name" value="CLECT"/>
    <property type="match status" value="5"/>
</dbReference>
<dbReference type="InterPro" id="IPR050111">
    <property type="entry name" value="C-type_lectin/snaclec_domain"/>
</dbReference>
<keyword evidence="4" id="KW-0732">Signal</keyword>
<dbReference type="Pfam" id="PF00059">
    <property type="entry name" value="Lectin_C"/>
    <property type="match status" value="4"/>
</dbReference>
<dbReference type="PANTHER" id="PTHR22803">
    <property type="entry name" value="MANNOSE, PHOSPHOLIPASE, LECTIN RECEPTOR RELATED"/>
    <property type="match status" value="1"/>
</dbReference>
<accession>A0AAF5PRC4</accession>
<dbReference type="InterPro" id="IPR001304">
    <property type="entry name" value="C-type_lectin-like"/>
</dbReference>
<keyword evidence="1" id="KW-1015">Disulfide bond</keyword>
<feature type="domain" description="C-type lectin" evidence="5">
    <location>
        <begin position="773"/>
        <end position="897"/>
    </location>
</feature>
<evidence type="ECO:0000256" key="3">
    <source>
        <dbReference type="SAM" id="Phobius"/>
    </source>
</evidence>
<dbReference type="Proteomes" id="UP000093561">
    <property type="component" value="Unassembled WGS sequence"/>
</dbReference>
<dbReference type="Gene3D" id="3.10.100.10">
    <property type="entry name" value="Mannose-Binding Protein A, subunit A"/>
    <property type="match status" value="5"/>
</dbReference>
<dbReference type="SUPFAM" id="SSF56436">
    <property type="entry name" value="C-type lectin-like"/>
    <property type="match status" value="5"/>
</dbReference>
<dbReference type="InterPro" id="IPR016187">
    <property type="entry name" value="CTDL_fold"/>
</dbReference>
<evidence type="ECO:0000259" key="5">
    <source>
        <dbReference type="PROSITE" id="PS50041"/>
    </source>
</evidence>
<organism evidence="6 7">
    <name type="scientific">Wuchereria bancrofti</name>
    <dbReference type="NCBI Taxonomy" id="6293"/>
    <lineage>
        <taxon>Eukaryota</taxon>
        <taxon>Metazoa</taxon>
        <taxon>Ecdysozoa</taxon>
        <taxon>Nematoda</taxon>
        <taxon>Chromadorea</taxon>
        <taxon>Rhabditida</taxon>
        <taxon>Spirurina</taxon>
        <taxon>Spiruromorpha</taxon>
        <taxon>Filarioidea</taxon>
        <taxon>Onchocercidae</taxon>
        <taxon>Wuchereria</taxon>
    </lineage>
</organism>
<dbReference type="PROSITE" id="PS50041">
    <property type="entry name" value="C_TYPE_LECTIN_2"/>
    <property type="match status" value="5"/>
</dbReference>
<dbReference type="InterPro" id="IPR016186">
    <property type="entry name" value="C-type_lectin-like/link_sf"/>
</dbReference>
<keyword evidence="3" id="KW-0812">Transmembrane</keyword>
<dbReference type="PROSITE" id="PS00615">
    <property type="entry name" value="C_TYPE_LECTIN_1"/>
    <property type="match status" value="1"/>
</dbReference>
<feature type="domain" description="C-type lectin" evidence="5">
    <location>
        <begin position="259"/>
        <end position="406"/>
    </location>
</feature>
<feature type="domain" description="C-type lectin" evidence="5">
    <location>
        <begin position="619"/>
        <end position="747"/>
    </location>
</feature>
<keyword evidence="3" id="KW-1133">Transmembrane helix</keyword>
<keyword evidence="3" id="KW-0472">Membrane</keyword>
<proteinExistence type="predicted"/>
<evidence type="ECO:0000256" key="2">
    <source>
        <dbReference type="SAM" id="MobiDB-lite"/>
    </source>
</evidence>
<reference evidence="7" key="3">
    <citation type="submission" date="2024-02" db="UniProtKB">
        <authorList>
            <consortium name="WormBaseParasite"/>
        </authorList>
    </citation>
    <scope>IDENTIFICATION</scope>
    <source>
        <strain evidence="7">pt0022</strain>
    </source>
</reference>
<evidence type="ECO:0000313" key="7">
    <source>
        <dbReference type="WBParaSite" id="mrna-Wban_04354"/>
    </source>
</evidence>
<feature type="domain" description="C-type lectin" evidence="5">
    <location>
        <begin position="51"/>
        <end position="208"/>
    </location>
</feature>
<feature type="chain" id="PRO_5042044587" description="C-type lectin domain-containing protein" evidence="4">
    <location>
        <begin position="19"/>
        <end position="1015"/>
    </location>
</feature>
<evidence type="ECO:0000256" key="1">
    <source>
        <dbReference type="ARBA" id="ARBA00023157"/>
    </source>
</evidence>
<dbReference type="CDD" id="cd00037">
    <property type="entry name" value="CLECT"/>
    <property type="match status" value="5"/>
</dbReference>
<feature type="signal peptide" evidence="4">
    <location>
        <begin position="1"/>
        <end position="18"/>
    </location>
</feature>
<reference evidence="6" key="1">
    <citation type="submission" date="2015-03" db="EMBL/GenBank/DDBJ databases">
        <title>Wuchereria bancrofti Genome Sequencing Papua New Guinea Strain.</title>
        <authorList>
            <person name="Small S.T."/>
            <person name="Serre D."/>
            <person name="Zimmerman P.A."/>
        </authorList>
    </citation>
    <scope>NUCLEOTIDE SEQUENCE [LARGE SCALE GENOMIC DNA]</scope>
    <source>
        <strain evidence="6">pt0022</strain>
    </source>
</reference>
<protein>
    <recommendedName>
        <fullName evidence="5">C-type lectin domain-containing protein</fullName>
    </recommendedName>
</protein>
<name>A0AAF5PRC4_WUCBA</name>
<feature type="transmembrane region" description="Helical" evidence="3">
    <location>
        <begin position="968"/>
        <end position="988"/>
    </location>
</feature>
<feature type="region of interest" description="Disordered" evidence="2">
    <location>
        <begin position="928"/>
        <end position="947"/>
    </location>
</feature>